<dbReference type="InterPro" id="IPR045276">
    <property type="entry name" value="YbiO_bact"/>
</dbReference>
<dbReference type="Pfam" id="PF21088">
    <property type="entry name" value="MS_channel_1st"/>
    <property type="match status" value="1"/>
</dbReference>
<feature type="transmembrane region" description="Helical" evidence="8">
    <location>
        <begin position="307"/>
        <end position="326"/>
    </location>
</feature>
<reference evidence="12" key="1">
    <citation type="submission" date="2016-01" db="EMBL/GenBank/DDBJ databases">
        <authorList>
            <person name="Regsiter A."/>
            <person name="william w."/>
        </authorList>
    </citation>
    <scope>NUCLEOTIDE SEQUENCE [LARGE SCALE GENOMIC DNA]</scope>
    <source>
        <strain evidence="12">CFBP 6623</strain>
    </source>
</reference>
<feature type="region of interest" description="Disordered" evidence="7">
    <location>
        <begin position="680"/>
        <end position="702"/>
    </location>
</feature>
<feature type="transmembrane region" description="Helical" evidence="8">
    <location>
        <begin position="209"/>
        <end position="232"/>
    </location>
</feature>
<dbReference type="InterPro" id="IPR010920">
    <property type="entry name" value="LSM_dom_sf"/>
</dbReference>
<dbReference type="InterPro" id="IPR006685">
    <property type="entry name" value="MscS_channel_2nd"/>
</dbReference>
<dbReference type="InterPro" id="IPR023408">
    <property type="entry name" value="MscS_beta-dom_sf"/>
</dbReference>
<dbReference type="STRING" id="1183432.AGR3A_Lc140361"/>
<feature type="transmembrane region" description="Helical" evidence="8">
    <location>
        <begin position="173"/>
        <end position="197"/>
    </location>
</feature>
<dbReference type="Gene3D" id="1.10.287.1260">
    <property type="match status" value="1"/>
</dbReference>
<evidence type="ECO:0000256" key="2">
    <source>
        <dbReference type="ARBA" id="ARBA00008017"/>
    </source>
</evidence>
<evidence type="ECO:0000313" key="11">
    <source>
        <dbReference type="EMBL" id="CUX57471.1"/>
    </source>
</evidence>
<dbReference type="SUPFAM" id="SSF82861">
    <property type="entry name" value="Mechanosensitive channel protein MscS (YggB), transmembrane region"/>
    <property type="match status" value="1"/>
</dbReference>
<evidence type="ECO:0008006" key="13">
    <source>
        <dbReference type="Google" id="ProtNLM"/>
    </source>
</evidence>
<evidence type="ECO:0000313" key="12">
    <source>
        <dbReference type="Proteomes" id="UP000191988"/>
    </source>
</evidence>
<dbReference type="SUPFAM" id="SSF50182">
    <property type="entry name" value="Sm-like ribonucleoproteins"/>
    <property type="match status" value="1"/>
</dbReference>
<feature type="transmembrane region" description="Helical" evidence="8">
    <location>
        <begin position="332"/>
        <end position="353"/>
    </location>
</feature>
<comment type="subcellular location">
    <subcellularLocation>
        <location evidence="1">Cell membrane</location>
        <topology evidence="1">Multi-pass membrane protein</topology>
    </subcellularLocation>
</comment>
<name>A0A1S7RV24_9HYPH</name>
<feature type="domain" description="Mechanosensitive ion channel MscS" evidence="9">
    <location>
        <begin position="512"/>
        <end position="577"/>
    </location>
</feature>
<dbReference type="InterPro" id="IPR011066">
    <property type="entry name" value="MscS_channel_C_sf"/>
</dbReference>
<dbReference type="PANTHER" id="PTHR30460:SF0">
    <property type="entry name" value="MODERATE CONDUCTANCE MECHANOSENSITIVE CHANNEL YBIO"/>
    <property type="match status" value="1"/>
</dbReference>
<feature type="transmembrane region" description="Helical" evidence="8">
    <location>
        <begin position="274"/>
        <end position="295"/>
    </location>
</feature>
<feature type="transmembrane region" description="Helical" evidence="8">
    <location>
        <begin position="12"/>
        <end position="33"/>
    </location>
</feature>
<evidence type="ECO:0000256" key="4">
    <source>
        <dbReference type="ARBA" id="ARBA00022692"/>
    </source>
</evidence>
<evidence type="ECO:0000256" key="3">
    <source>
        <dbReference type="ARBA" id="ARBA00022475"/>
    </source>
</evidence>
<feature type="transmembrane region" description="Helical" evidence="8">
    <location>
        <begin position="376"/>
        <end position="393"/>
    </location>
</feature>
<keyword evidence="3" id="KW-1003">Cell membrane</keyword>
<feature type="transmembrane region" description="Helical" evidence="8">
    <location>
        <begin position="467"/>
        <end position="486"/>
    </location>
</feature>
<feature type="transmembrane region" description="Helical" evidence="8">
    <location>
        <begin position="492"/>
        <end position="514"/>
    </location>
</feature>
<dbReference type="PANTHER" id="PTHR30460">
    <property type="entry name" value="MODERATE CONDUCTANCE MECHANOSENSITIVE CHANNEL YBIO"/>
    <property type="match status" value="1"/>
</dbReference>
<evidence type="ECO:0000259" key="10">
    <source>
        <dbReference type="Pfam" id="PF21088"/>
    </source>
</evidence>
<dbReference type="SUPFAM" id="SSF82689">
    <property type="entry name" value="Mechanosensitive channel protein MscS (YggB), C-terminal domain"/>
    <property type="match status" value="1"/>
</dbReference>
<keyword evidence="4 8" id="KW-0812">Transmembrane</keyword>
<dbReference type="Gene3D" id="3.30.70.100">
    <property type="match status" value="1"/>
</dbReference>
<evidence type="ECO:0000256" key="8">
    <source>
        <dbReference type="SAM" id="Phobius"/>
    </source>
</evidence>
<dbReference type="AlphaFoldDB" id="A0A1S7RV24"/>
<feature type="transmembrane region" description="Helical" evidence="8">
    <location>
        <begin position="405"/>
        <end position="430"/>
    </location>
</feature>
<sequence length="702" mass="75909">MRENRMTTLPSLFRWIAAVVIALFVLGTTGLSAQEPPPVKAPSPAQTTEQKVDQLLQLLGQDDVRALLAQKLATTGAEPQPQTASQSQLSDLDQWASKRREHFARIIGDLPVMFSQIASAWQRLGDAVHAYGPFIFLQHVLVLFGAGLAGGIVTNRIIVMHASRKNGGDIGKYASAVVSGRLLPLFGYGLVATAMFLSIQWPPLLSAVLLPWLVMSILLPVLFAVSGLLRQVIGREASPRRDFWIVRWTWLATLAGFFWALLRTLENLGVPRDTLGLLSTGMVGFLFLLASLWIWRRPGGDPGSERTRAIDVALIFCLIILFGLRLAGAGVLFWIGFYALVLPGLASTLGIAARKLATDIGGYGESDLRPVLAERGVRLAIVGAAIVWLIFLVRAHPDSLPDGALLTSIVVGILHGALILLLADLIWIAIKSMIARRLELSAPAGDAMSGHSGGQPQDDRLLTILPILRNMLGIIIAAVAIMTALSELGVNIGPLLASAGIFGIAIGFGSQTLVKDIISGVFYMIDDAFRVGEYIQSGSYRGTVESFSIRSVKLRHHRGPIFTVPFGSLGAVENMSRDWSIDKFMVTVAFDTDIAKVKAITKEIGKALKEDPEFGPFLIETVKLKGVEHFGEYGMTLGFGMMLRAGGQSSVVRRKAYSMLKDAFAENDIQFASMTGAYPAAARSARPPEQEQGGEMQPPPEE</sequence>
<feature type="domain" description="Mechanosensitive ion channel transmembrane helices 2/3" evidence="10">
    <location>
        <begin position="474"/>
        <end position="511"/>
    </location>
</feature>
<evidence type="ECO:0000259" key="9">
    <source>
        <dbReference type="Pfam" id="PF00924"/>
    </source>
</evidence>
<gene>
    <name evidence="11" type="ORF">AGR3A_Lc140361</name>
</gene>
<feature type="compositionally biased region" description="Low complexity" evidence="7">
    <location>
        <begin position="680"/>
        <end position="696"/>
    </location>
</feature>
<dbReference type="InterPro" id="IPR049142">
    <property type="entry name" value="MS_channel_1st"/>
</dbReference>
<dbReference type="GO" id="GO:0005886">
    <property type="term" value="C:plasma membrane"/>
    <property type="evidence" value="ECO:0007669"/>
    <property type="project" value="UniProtKB-SubCell"/>
</dbReference>
<dbReference type="GO" id="GO:0008381">
    <property type="term" value="F:mechanosensitive monoatomic ion channel activity"/>
    <property type="evidence" value="ECO:0007669"/>
    <property type="project" value="InterPro"/>
</dbReference>
<evidence type="ECO:0000256" key="5">
    <source>
        <dbReference type="ARBA" id="ARBA00022989"/>
    </source>
</evidence>
<feature type="transmembrane region" description="Helical" evidence="8">
    <location>
        <begin position="131"/>
        <end position="153"/>
    </location>
</feature>
<feature type="transmembrane region" description="Helical" evidence="8">
    <location>
        <begin position="244"/>
        <end position="262"/>
    </location>
</feature>
<keyword evidence="5 8" id="KW-1133">Transmembrane helix</keyword>
<dbReference type="EMBL" id="FBWK01000050">
    <property type="protein sequence ID" value="CUX57471.1"/>
    <property type="molecule type" value="Genomic_DNA"/>
</dbReference>
<dbReference type="Proteomes" id="UP000191988">
    <property type="component" value="Unassembled WGS sequence"/>
</dbReference>
<evidence type="ECO:0000256" key="6">
    <source>
        <dbReference type="ARBA" id="ARBA00023136"/>
    </source>
</evidence>
<accession>A0A1S7RV24</accession>
<dbReference type="InterPro" id="IPR011014">
    <property type="entry name" value="MscS_channel_TM-2"/>
</dbReference>
<dbReference type="Pfam" id="PF00924">
    <property type="entry name" value="MS_channel_2nd"/>
    <property type="match status" value="1"/>
</dbReference>
<protein>
    <recommendedName>
        <fullName evidence="13">Mechanosensitive ion channel protein</fullName>
    </recommendedName>
</protein>
<evidence type="ECO:0000256" key="1">
    <source>
        <dbReference type="ARBA" id="ARBA00004651"/>
    </source>
</evidence>
<organism evidence="11 12">
    <name type="scientific">Agrobacterium tomkonis CFBP 6623</name>
    <dbReference type="NCBI Taxonomy" id="1183432"/>
    <lineage>
        <taxon>Bacteria</taxon>
        <taxon>Pseudomonadati</taxon>
        <taxon>Pseudomonadota</taxon>
        <taxon>Alphaproteobacteria</taxon>
        <taxon>Hyphomicrobiales</taxon>
        <taxon>Rhizobiaceae</taxon>
        <taxon>Rhizobium/Agrobacterium group</taxon>
        <taxon>Agrobacterium</taxon>
        <taxon>Agrobacterium tumefaciens complex</taxon>
    </lineage>
</organism>
<proteinExistence type="inferred from homology"/>
<comment type="similarity">
    <text evidence="2">Belongs to the MscS (TC 1.A.23) family.</text>
</comment>
<evidence type="ECO:0000256" key="7">
    <source>
        <dbReference type="SAM" id="MobiDB-lite"/>
    </source>
</evidence>
<dbReference type="Gene3D" id="2.30.30.60">
    <property type="match status" value="1"/>
</dbReference>
<keyword evidence="12" id="KW-1185">Reference proteome</keyword>
<keyword evidence="6 8" id="KW-0472">Membrane</keyword>